<dbReference type="GeneID" id="26837485"/>
<dbReference type="RefSeq" id="XP_015469943.1">
    <property type="nucleotide sequence ID" value="XM_015609306.1"/>
</dbReference>
<dbReference type="PANTHER" id="PTHR37534:SF7">
    <property type="entry name" value="TRANSCRIPTIONAL ACTIVATOR PROTEIN UGA3"/>
    <property type="match status" value="1"/>
</dbReference>
<name>A0A0V1Q5P8_9ASCO</name>
<organism evidence="3 4">
    <name type="scientific">Debaryomyces fabryi</name>
    <dbReference type="NCBI Taxonomy" id="58627"/>
    <lineage>
        <taxon>Eukaryota</taxon>
        <taxon>Fungi</taxon>
        <taxon>Dikarya</taxon>
        <taxon>Ascomycota</taxon>
        <taxon>Saccharomycotina</taxon>
        <taxon>Pichiomycetes</taxon>
        <taxon>Debaryomycetaceae</taxon>
        <taxon>Debaryomyces</taxon>
    </lineage>
</organism>
<dbReference type="OrthoDB" id="5419315at2759"/>
<gene>
    <name evidence="3" type="ORF">AC631_00476</name>
</gene>
<dbReference type="PANTHER" id="PTHR37534">
    <property type="entry name" value="TRANSCRIPTIONAL ACTIVATOR PROTEIN UGA3"/>
    <property type="match status" value="1"/>
</dbReference>
<dbReference type="GO" id="GO:0000976">
    <property type="term" value="F:transcription cis-regulatory region binding"/>
    <property type="evidence" value="ECO:0007669"/>
    <property type="project" value="TreeGrafter"/>
</dbReference>
<evidence type="ECO:0000256" key="1">
    <source>
        <dbReference type="ARBA" id="ARBA00004123"/>
    </source>
</evidence>
<sequence length="465" mass="53550">MDLILAKQSDLSTDHEIEDTSPYMESLFRGENSPSEFANINIGNIENNSGFLGSGYYNFLLPQIETTLPLISSLSYPFPIALSSIEKQYIYYYCAYIAHAISVVPKQLNYFLNTFLPMATKEKTVLYCLLAWGSIFKTYKEEGILLLSTGQKYIQKAIKSLKNLPDGKFSFIYALTSYIILMCVEITIGDIAAWSSYLTECYNLINRMGGFHILKNYSSEGKILAQNFAYFDILASQSNENGTYYPVAEYVEIYNSEDVALADSLQGCIRPLILILGEAINLLVESKKLLDHVLDKDLFHEHQGLILEKCDQLEKDLEEAQLNPLDLIVLNESDDMETHLQMFELYQLSIKLYIKHVIRRLPPVVPEMQFIFYKIKKYLRILMNSSVKMSLCFPLLISGLVAVTLEDRKELESLIIEFKSQYEFDNAKKIHFILKEIWNLNENGTLYVDWFNVTKKFGWRLNLGR</sequence>
<dbReference type="GO" id="GO:0003700">
    <property type="term" value="F:DNA-binding transcription factor activity"/>
    <property type="evidence" value="ECO:0007669"/>
    <property type="project" value="TreeGrafter"/>
</dbReference>
<comment type="subcellular location">
    <subcellularLocation>
        <location evidence="1">Nucleus</location>
    </subcellularLocation>
</comment>
<dbReference type="Pfam" id="PF11951">
    <property type="entry name" value="Fungal_trans_2"/>
    <property type="match status" value="1"/>
</dbReference>
<dbReference type="EMBL" id="LMYN01000005">
    <property type="protein sequence ID" value="KSA03841.1"/>
    <property type="molecule type" value="Genomic_DNA"/>
</dbReference>
<dbReference type="InterPro" id="IPR021858">
    <property type="entry name" value="Fun_TF"/>
</dbReference>
<keyword evidence="2" id="KW-0539">Nucleus</keyword>
<evidence type="ECO:0000313" key="4">
    <source>
        <dbReference type="Proteomes" id="UP000054251"/>
    </source>
</evidence>
<evidence type="ECO:0000313" key="3">
    <source>
        <dbReference type="EMBL" id="KSA03841.1"/>
    </source>
</evidence>
<evidence type="ECO:0000256" key="2">
    <source>
        <dbReference type="ARBA" id="ARBA00023242"/>
    </source>
</evidence>
<dbReference type="AlphaFoldDB" id="A0A0V1Q5P8"/>
<accession>A0A0V1Q5P8</accession>
<keyword evidence="4" id="KW-1185">Reference proteome</keyword>
<comment type="caution">
    <text evidence="3">The sequence shown here is derived from an EMBL/GenBank/DDBJ whole genome shotgun (WGS) entry which is preliminary data.</text>
</comment>
<reference evidence="3 4" key="1">
    <citation type="submission" date="2015-11" db="EMBL/GenBank/DDBJ databases">
        <title>The genome of Debaryomyces fabryi.</title>
        <authorList>
            <person name="Tafer H."/>
            <person name="Lopandic K."/>
        </authorList>
    </citation>
    <scope>NUCLEOTIDE SEQUENCE [LARGE SCALE GENOMIC DNA]</scope>
    <source>
        <strain evidence="3 4">CBS 789</strain>
    </source>
</reference>
<protein>
    <submittedName>
        <fullName evidence="3">Uncharacterized protein</fullName>
    </submittedName>
</protein>
<dbReference type="GO" id="GO:0045944">
    <property type="term" value="P:positive regulation of transcription by RNA polymerase II"/>
    <property type="evidence" value="ECO:0007669"/>
    <property type="project" value="TreeGrafter"/>
</dbReference>
<dbReference type="GO" id="GO:0005634">
    <property type="term" value="C:nucleus"/>
    <property type="evidence" value="ECO:0007669"/>
    <property type="project" value="UniProtKB-SubCell"/>
</dbReference>
<dbReference type="Proteomes" id="UP000054251">
    <property type="component" value="Unassembled WGS sequence"/>
</dbReference>
<proteinExistence type="predicted"/>